<dbReference type="AlphaFoldDB" id="A0A972VYR0"/>
<sequence>MRELTIEECEQVSGGIAPLLGAAAGAAVGALGYLISTGMGANRFSAAELVGFTVAGATTFGFSAIGGGVIYGSLTGSLAGAAATNAACIYIDLIDEKKDQ</sequence>
<name>A0A972VYR0_9GAMM</name>
<proteinExistence type="predicted"/>
<accession>A0A972VYR0</accession>
<feature type="transmembrane region" description="Helical" evidence="1">
    <location>
        <begin position="12"/>
        <end position="35"/>
    </location>
</feature>
<feature type="transmembrane region" description="Helical" evidence="1">
    <location>
        <begin position="47"/>
        <end position="71"/>
    </location>
</feature>
<comment type="caution">
    <text evidence="2">The sequence shown here is derived from an EMBL/GenBank/DDBJ whole genome shotgun (WGS) entry which is preliminary data.</text>
</comment>
<evidence type="ECO:0000313" key="3">
    <source>
        <dbReference type="Proteomes" id="UP000754644"/>
    </source>
</evidence>
<evidence type="ECO:0000313" key="2">
    <source>
        <dbReference type="EMBL" id="NQV65799.1"/>
    </source>
</evidence>
<dbReference type="Proteomes" id="UP000754644">
    <property type="component" value="Unassembled WGS sequence"/>
</dbReference>
<organism evidence="2 3">
    <name type="scientific">SAR86 cluster bacterium</name>
    <dbReference type="NCBI Taxonomy" id="2030880"/>
    <lineage>
        <taxon>Bacteria</taxon>
        <taxon>Pseudomonadati</taxon>
        <taxon>Pseudomonadota</taxon>
        <taxon>Gammaproteobacteria</taxon>
        <taxon>SAR86 cluster</taxon>
    </lineage>
</organism>
<dbReference type="NCBIfam" id="TIGR03949">
    <property type="entry name" value="bact_IIb_cerein"/>
    <property type="match status" value="1"/>
</dbReference>
<keyword evidence="1" id="KW-0472">Membrane</keyword>
<keyword evidence="1" id="KW-0812">Transmembrane</keyword>
<protein>
    <submittedName>
        <fullName evidence="2">Class IIb bacteriocin, lactobin A/cerein 7B family</fullName>
    </submittedName>
</protein>
<keyword evidence="1" id="KW-1133">Transmembrane helix</keyword>
<reference evidence="2" key="1">
    <citation type="submission" date="2020-05" db="EMBL/GenBank/DDBJ databases">
        <title>Sulfur intermediates as new biogeochemical hubs in an aquatic model microbial ecosystem.</title>
        <authorList>
            <person name="Vigneron A."/>
        </authorList>
    </citation>
    <scope>NUCLEOTIDE SEQUENCE</scope>
    <source>
        <strain evidence="2">Bin.250</strain>
    </source>
</reference>
<dbReference type="InterPro" id="IPR023991">
    <property type="entry name" value="Bacteriocin_IIb_lactobn/cerein"/>
</dbReference>
<gene>
    <name evidence="2" type="ORF">HQ497_10590</name>
</gene>
<dbReference type="EMBL" id="JABMOJ010000401">
    <property type="protein sequence ID" value="NQV65799.1"/>
    <property type="molecule type" value="Genomic_DNA"/>
</dbReference>
<evidence type="ECO:0000256" key="1">
    <source>
        <dbReference type="SAM" id="Phobius"/>
    </source>
</evidence>